<dbReference type="AlphaFoldDB" id="A0A5R8WKS9"/>
<reference evidence="1 2" key="1">
    <citation type="submission" date="2019-05" db="EMBL/GenBank/DDBJ databases">
        <title>Hymenobacter edaphi sp. nov., isolated from abandoned arsenic-contaminated farmland soil.</title>
        <authorList>
            <person name="Nie L."/>
        </authorList>
    </citation>
    <scope>NUCLEOTIDE SEQUENCE [LARGE SCALE GENOMIC DNA]</scope>
    <source>
        <strain evidence="1 2">1-3-3-8</strain>
    </source>
</reference>
<dbReference type="EMBL" id="VAJM01000014">
    <property type="protein sequence ID" value="TLM89173.1"/>
    <property type="molecule type" value="Genomic_DNA"/>
</dbReference>
<dbReference type="RefSeq" id="WP_138080913.1">
    <property type="nucleotide sequence ID" value="NZ_VAJM01000014.1"/>
</dbReference>
<name>A0A5R8WKS9_9BACT</name>
<dbReference type="Proteomes" id="UP000305517">
    <property type="component" value="Unassembled WGS sequence"/>
</dbReference>
<gene>
    <name evidence="1" type="ORF">FDY95_21625</name>
</gene>
<comment type="caution">
    <text evidence="1">The sequence shown here is derived from an EMBL/GenBank/DDBJ whole genome shotgun (WGS) entry which is preliminary data.</text>
</comment>
<dbReference type="OrthoDB" id="883307at2"/>
<protein>
    <submittedName>
        <fullName evidence="1">Uncharacterized protein</fullName>
    </submittedName>
</protein>
<evidence type="ECO:0000313" key="2">
    <source>
        <dbReference type="Proteomes" id="UP000305517"/>
    </source>
</evidence>
<proteinExistence type="predicted"/>
<sequence>MLRLPITALLLASLAAQTPDCPRSAPEPVVRKAVFANSEFKLNRARTEASETVKLGNGDQLTIHHSGCEYYGLSFRFNLGRPAGTPLTTRYWYPQAAALLRRIAPGIDAPVHLAQAEAAITRAAKASPRFGQELDYGGPDIRELVVVNSAYPKKTSPGRYTLAVDVSVGPL</sequence>
<accession>A0A5R8WKS9</accession>
<organism evidence="1 2">
    <name type="scientific">Hymenobacter jeollabukensis</name>
    <dbReference type="NCBI Taxonomy" id="2025313"/>
    <lineage>
        <taxon>Bacteria</taxon>
        <taxon>Pseudomonadati</taxon>
        <taxon>Bacteroidota</taxon>
        <taxon>Cytophagia</taxon>
        <taxon>Cytophagales</taxon>
        <taxon>Hymenobacteraceae</taxon>
        <taxon>Hymenobacter</taxon>
    </lineage>
</organism>
<evidence type="ECO:0000313" key="1">
    <source>
        <dbReference type="EMBL" id="TLM89173.1"/>
    </source>
</evidence>
<keyword evidence="2" id="KW-1185">Reference proteome</keyword>